<keyword evidence="2" id="KW-0378">Hydrolase</keyword>
<sequence>MIRSKFLVSLSATAALFCALSTTVDANTTAKNVPVQFLGINDLNGYIDSTYTNSAGKTIGGMASLAYNLSKEKQAFAKTNNLKSANTNSISVHTGDILGGGPAISSLLQDHPTISILNAMNFQLGVIGNHELNDGLDEFLRVIQGKKATYDTPNYDLVSRYKIEKSNTTILAANVVNKKSKKTISGFKPYEIKTINGVKVGFIGVVDPYVQQLIMPTHTKNLSFTDPAKAIAKYDKVLRKKGIKAIVVLAHAGAENTGTSNQAIETQAAKPNKAQVGGSVTQIIDKLDKIAPNHSVDIVFGGHSHSFANGIYGKKNIRVVESLDYGKSYNVATGKISTTTNDFVKTPAATVKYNYTRSNTVINKNSVAKNVNRIVQNAAQLTATVTRAQIATLDAERLSSVRIAKIEGSAVGNLVADSQLALMKNLERHVDFAFTNSGGVRDDLVATVKDGRNIITWEAAQKVQPFSNFLYTGQLTGAQITQVLNEQFSGGRGLEVAGLHYTYNDKEIVDVFVGDKSSSEKIVANKSYTVVLNNYLTGGGDNFPTFTKLKNSEIIGIDTDTFIDYLKAMKNVPTAYTPRSVQVEK</sequence>
<keyword evidence="1 2" id="KW-0732">Signal</keyword>
<evidence type="ECO:0000259" key="4">
    <source>
        <dbReference type="Pfam" id="PF02872"/>
    </source>
</evidence>
<feature type="chain" id="PRO_5018813262" evidence="2">
    <location>
        <begin position="27"/>
        <end position="585"/>
    </location>
</feature>
<dbReference type="SUPFAM" id="SSF55816">
    <property type="entry name" value="5'-nucleotidase (syn. UDP-sugar hydrolase), C-terminal domain"/>
    <property type="match status" value="1"/>
</dbReference>
<dbReference type="EMBL" id="JTFC01000031">
    <property type="protein sequence ID" value="RUS55251.1"/>
    <property type="molecule type" value="Genomic_DNA"/>
</dbReference>
<evidence type="ECO:0000256" key="1">
    <source>
        <dbReference type="ARBA" id="ARBA00022729"/>
    </source>
</evidence>
<reference evidence="5 6" key="1">
    <citation type="submission" date="2014-11" db="EMBL/GenBank/DDBJ databases">
        <title>Genome sequence and analysis of novel Kurthia sp.</title>
        <authorList>
            <person name="Lawson J.N."/>
            <person name="Gonzalez J.E."/>
            <person name="Rinauldi L."/>
            <person name="Xuan Z."/>
            <person name="Firman A."/>
            <person name="Shaddox L."/>
            <person name="Trudeau A."/>
            <person name="Shah S."/>
            <person name="Reiman D."/>
        </authorList>
    </citation>
    <scope>NUCLEOTIDE SEQUENCE [LARGE SCALE GENOMIC DNA]</scope>
    <source>
        <strain evidence="5 6">3B1D</strain>
    </source>
</reference>
<dbReference type="InterPro" id="IPR036907">
    <property type="entry name" value="5'-Nucleotdase_C_sf"/>
</dbReference>
<proteinExistence type="inferred from homology"/>
<dbReference type="GO" id="GO:0008768">
    <property type="term" value="F:UDP-sugar diphosphatase activity"/>
    <property type="evidence" value="ECO:0007669"/>
    <property type="project" value="TreeGrafter"/>
</dbReference>
<dbReference type="Gene3D" id="3.60.21.10">
    <property type="match status" value="1"/>
</dbReference>
<dbReference type="PANTHER" id="PTHR11575">
    <property type="entry name" value="5'-NUCLEOTIDASE-RELATED"/>
    <property type="match status" value="1"/>
</dbReference>
<dbReference type="GO" id="GO:0000166">
    <property type="term" value="F:nucleotide binding"/>
    <property type="evidence" value="ECO:0007669"/>
    <property type="project" value="UniProtKB-KW"/>
</dbReference>
<evidence type="ECO:0000313" key="6">
    <source>
        <dbReference type="Proteomes" id="UP000288623"/>
    </source>
</evidence>
<feature type="signal peptide" evidence="2">
    <location>
        <begin position="1"/>
        <end position="26"/>
    </location>
</feature>
<keyword evidence="6" id="KW-1185">Reference proteome</keyword>
<evidence type="ECO:0000313" key="5">
    <source>
        <dbReference type="EMBL" id="RUS55251.1"/>
    </source>
</evidence>
<gene>
    <name evidence="5" type="ORF">QI30_09900</name>
</gene>
<name>A0A433RSW7_9BACL</name>
<dbReference type="InterPro" id="IPR008334">
    <property type="entry name" value="5'-Nucleotdase_C"/>
</dbReference>
<evidence type="ECO:0000256" key="2">
    <source>
        <dbReference type="RuleBase" id="RU362119"/>
    </source>
</evidence>
<comment type="caution">
    <text evidence="5">The sequence shown here is derived from an EMBL/GenBank/DDBJ whole genome shotgun (WGS) entry which is preliminary data.</text>
</comment>
<comment type="similarity">
    <text evidence="2">Belongs to the 5'-nucleotidase family.</text>
</comment>
<feature type="domain" description="Calcineurin-like phosphoesterase" evidence="3">
    <location>
        <begin position="80"/>
        <end position="306"/>
    </location>
</feature>
<organism evidence="5 6">
    <name type="scientific">Candidatus Kurthia intestinigallinarum</name>
    <dbReference type="NCBI Taxonomy" id="1562256"/>
    <lineage>
        <taxon>Bacteria</taxon>
        <taxon>Bacillati</taxon>
        <taxon>Bacillota</taxon>
        <taxon>Bacilli</taxon>
        <taxon>Bacillales</taxon>
        <taxon>Caryophanaceae</taxon>
        <taxon>Kurthia</taxon>
    </lineage>
</organism>
<dbReference type="Pfam" id="PF02872">
    <property type="entry name" value="5_nucleotid_C"/>
    <property type="match status" value="1"/>
</dbReference>
<dbReference type="GO" id="GO:0008253">
    <property type="term" value="F:5'-nucleotidase activity"/>
    <property type="evidence" value="ECO:0007669"/>
    <property type="project" value="TreeGrafter"/>
</dbReference>
<protein>
    <submittedName>
        <fullName evidence="5">5'-nucleotidase</fullName>
    </submittedName>
</protein>
<dbReference type="PRINTS" id="PR01607">
    <property type="entry name" value="APYRASEFAMLY"/>
</dbReference>
<dbReference type="AlphaFoldDB" id="A0A433RSW7"/>
<dbReference type="Gene3D" id="3.90.780.10">
    <property type="entry name" value="5'-Nucleotidase, C-terminal domain"/>
    <property type="match status" value="1"/>
</dbReference>
<dbReference type="OrthoDB" id="9775118at2"/>
<dbReference type="SUPFAM" id="SSF56300">
    <property type="entry name" value="Metallo-dependent phosphatases"/>
    <property type="match status" value="1"/>
</dbReference>
<dbReference type="PANTHER" id="PTHR11575:SF24">
    <property type="entry name" value="5'-NUCLEOTIDASE"/>
    <property type="match status" value="1"/>
</dbReference>
<dbReference type="GO" id="GO:0009166">
    <property type="term" value="P:nucleotide catabolic process"/>
    <property type="evidence" value="ECO:0007669"/>
    <property type="project" value="InterPro"/>
</dbReference>
<keyword evidence="2" id="KW-0547">Nucleotide-binding</keyword>
<dbReference type="Pfam" id="PF00149">
    <property type="entry name" value="Metallophos"/>
    <property type="match status" value="1"/>
</dbReference>
<dbReference type="InterPro" id="IPR029052">
    <property type="entry name" value="Metallo-depent_PP-like"/>
</dbReference>
<dbReference type="InterPro" id="IPR006179">
    <property type="entry name" value="5_nucleotidase/apyrase"/>
</dbReference>
<accession>A0A433RSW7</accession>
<dbReference type="InterPro" id="IPR004843">
    <property type="entry name" value="Calcineurin-like_PHP"/>
</dbReference>
<evidence type="ECO:0000259" key="3">
    <source>
        <dbReference type="Pfam" id="PF00149"/>
    </source>
</evidence>
<dbReference type="GO" id="GO:0030288">
    <property type="term" value="C:outer membrane-bounded periplasmic space"/>
    <property type="evidence" value="ECO:0007669"/>
    <property type="project" value="TreeGrafter"/>
</dbReference>
<dbReference type="Proteomes" id="UP000288623">
    <property type="component" value="Unassembled WGS sequence"/>
</dbReference>
<feature type="domain" description="5'-Nucleotidase C-terminal" evidence="4">
    <location>
        <begin position="390"/>
        <end position="547"/>
    </location>
</feature>